<evidence type="ECO:0008006" key="4">
    <source>
        <dbReference type="Google" id="ProtNLM"/>
    </source>
</evidence>
<feature type="transmembrane region" description="Helical" evidence="1">
    <location>
        <begin position="191"/>
        <end position="210"/>
    </location>
</feature>
<evidence type="ECO:0000256" key="1">
    <source>
        <dbReference type="SAM" id="Phobius"/>
    </source>
</evidence>
<keyword evidence="1" id="KW-0812">Transmembrane</keyword>
<evidence type="ECO:0000313" key="2">
    <source>
        <dbReference type="EMBL" id="KAL2069333.1"/>
    </source>
</evidence>
<comment type="caution">
    <text evidence="2">The sequence shown here is derived from an EMBL/GenBank/DDBJ whole genome shotgun (WGS) entry which is preliminary data.</text>
</comment>
<accession>A0ABR4CH88</accession>
<dbReference type="PANTHER" id="PTHR33927">
    <property type="entry name" value="TRANSMEMBRANE PROTEIN"/>
    <property type="match status" value="1"/>
</dbReference>
<protein>
    <recommendedName>
        <fullName evidence="4">Integral membrane protein TmpA</fullName>
    </recommendedName>
</protein>
<dbReference type="EMBL" id="JAZHXI010000008">
    <property type="protein sequence ID" value="KAL2069333.1"/>
    <property type="molecule type" value="Genomic_DNA"/>
</dbReference>
<proteinExistence type="predicted"/>
<gene>
    <name evidence="2" type="ORF">VTL71DRAFT_15671</name>
</gene>
<feature type="transmembrane region" description="Helical" evidence="1">
    <location>
        <begin position="75"/>
        <end position="95"/>
    </location>
</feature>
<dbReference type="PANTHER" id="PTHR33927:SF5">
    <property type="entry name" value="ENZYME, PUTATIVE (AFU_ORTHOLOGUE AFUA_8G01222)-RELATED"/>
    <property type="match status" value="1"/>
</dbReference>
<organism evidence="2 3">
    <name type="scientific">Oculimacula yallundae</name>
    <dbReference type="NCBI Taxonomy" id="86028"/>
    <lineage>
        <taxon>Eukaryota</taxon>
        <taxon>Fungi</taxon>
        <taxon>Dikarya</taxon>
        <taxon>Ascomycota</taxon>
        <taxon>Pezizomycotina</taxon>
        <taxon>Leotiomycetes</taxon>
        <taxon>Helotiales</taxon>
        <taxon>Ploettnerulaceae</taxon>
        <taxon>Oculimacula</taxon>
    </lineage>
</organism>
<keyword evidence="1" id="KW-0472">Membrane</keyword>
<dbReference type="InterPro" id="IPR052979">
    <property type="entry name" value="Adenylate-forming_domain"/>
</dbReference>
<dbReference type="Proteomes" id="UP001595075">
    <property type="component" value="Unassembled WGS sequence"/>
</dbReference>
<evidence type="ECO:0000313" key="3">
    <source>
        <dbReference type="Proteomes" id="UP001595075"/>
    </source>
</evidence>
<sequence>MNSVSSPEPVYHFSALHDASTIQKLPPKPSFHLRQSSTTTYSSFDDNKLFPLPPKHHSRPVRHARHTFLNVYRRLFSFVFALNAIGAGVLLWRFHGDYRTVLLGHVATAASANIMIAMLARQDYIVNAMFRVCWSVPLSAPLRLRRILTKVYEYGGIHSGAAVSSVLWFALFTGLLTNQFAKSGILRSPAVLTMTYILLIVLLCIVITAYPRFRFSSHNTFENFHRWGGWFSLALFWAELVLFVHAQTPRIGPELVRQPSFYFLLVSSLHAILPWIRLHKLHITPEKLSNHAIRLHFEESVPLFVGLRISDAPLKEWHSFACIPTRSGPGGSVLISNAGDWTKKTIQAPRPYYWVKGVPVTGVLCMARVFRRVVVVTTGSGIGPCLAVIQDIPSRGTKCRVIWSTPSPLETYGSNICDSVKAVDKNAVIIDTRKEGRPDLVAMAWELYCREEAEAVFVISNPKLTRKVVYGLEARGVAAFGPIWDS</sequence>
<name>A0ABR4CH88_9HELO</name>
<feature type="transmembrane region" description="Helical" evidence="1">
    <location>
        <begin position="101"/>
        <end position="120"/>
    </location>
</feature>
<keyword evidence="1" id="KW-1133">Transmembrane helix</keyword>
<feature type="transmembrane region" description="Helical" evidence="1">
    <location>
        <begin position="151"/>
        <end position="171"/>
    </location>
</feature>
<feature type="transmembrane region" description="Helical" evidence="1">
    <location>
        <begin position="230"/>
        <end position="248"/>
    </location>
</feature>
<reference evidence="2 3" key="1">
    <citation type="journal article" date="2024" name="Commun. Biol.">
        <title>Comparative genomic analysis of thermophilic fungi reveals convergent evolutionary adaptations and gene losses.</title>
        <authorList>
            <person name="Steindorff A.S."/>
            <person name="Aguilar-Pontes M.V."/>
            <person name="Robinson A.J."/>
            <person name="Andreopoulos B."/>
            <person name="LaButti K."/>
            <person name="Kuo A."/>
            <person name="Mondo S."/>
            <person name="Riley R."/>
            <person name="Otillar R."/>
            <person name="Haridas S."/>
            <person name="Lipzen A."/>
            <person name="Grimwood J."/>
            <person name="Schmutz J."/>
            <person name="Clum A."/>
            <person name="Reid I.D."/>
            <person name="Moisan M.C."/>
            <person name="Butler G."/>
            <person name="Nguyen T.T.M."/>
            <person name="Dewar K."/>
            <person name="Conant G."/>
            <person name="Drula E."/>
            <person name="Henrissat B."/>
            <person name="Hansel C."/>
            <person name="Singer S."/>
            <person name="Hutchinson M.I."/>
            <person name="de Vries R.P."/>
            <person name="Natvig D.O."/>
            <person name="Powell A.J."/>
            <person name="Tsang A."/>
            <person name="Grigoriev I.V."/>
        </authorList>
    </citation>
    <scope>NUCLEOTIDE SEQUENCE [LARGE SCALE GENOMIC DNA]</scope>
    <source>
        <strain evidence="2 3">CBS 494.80</strain>
    </source>
</reference>
<keyword evidence="3" id="KW-1185">Reference proteome</keyword>